<keyword evidence="3" id="KW-1185">Reference proteome</keyword>
<dbReference type="AlphaFoldDB" id="A0A9P8AYK8"/>
<protein>
    <submittedName>
        <fullName evidence="2">Uncharacterized protein</fullName>
    </submittedName>
</protein>
<accession>A0A9P8AYK8</accession>
<feature type="region of interest" description="Disordered" evidence="1">
    <location>
        <begin position="287"/>
        <end position="324"/>
    </location>
</feature>
<organism evidence="2 3">
    <name type="scientific">Guyanagaster necrorhizus</name>
    <dbReference type="NCBI Taxonomy" id="856835"/>
    <lineage>
        <taxon>Eukaryota</taxon>
        <taxon>Fungi</taxon>
        <taxon>Dikarya</taxon>
        <taxon>Basidiomycota</taxon>
        <taxon>Agaricomycotina</taxon>
        <taxon>Agaricomycetes</taxon>
        <taxon>Agaricomycetidae</taxon>
        <taxon>Agaricales</taxon>
        <taxon>Marasmiineae</taxon>
        <taxon>Physalacriaceae</taxon>
        <taxon>Guyanagaster</taxon>
    </lineage>
</organism>
<sequence length="347" mass="38295">MKQMFKALEAPSLEGSFGAPTSEYGDSSGNSLSRYLQQHIAHLSHDTGSTTSDAQLPEHLDFDWDQPVGTNFIQHHNIPPVVSKKPFVYLTHPGRGLEGTAYIPCSLVSTSRLFDVEAVERDGVRALLPEEIFPPPASTCLQPVDTTMSTGLSWEFSGSNLSRVPRAINEASALLLPTYVSAFGTGMDLDRDYEHLSQEEEPDYDLPTFTVSNVMSPTRCRSAAACPIRSLLKKKQVNHKKSSTSRKHSLPSISRSPLYSPTHSDISPYSLREKRHVTAKRNDIFQESLSASLQQPDEPGASLKKQRKEWTTSGRALESELGGKRQRMTLLGTQLLSQQLGATKLTV</sequence>
<name>A0A9P8AYK8_9AGAR</name>
<gene>
    <name evidence="2" type="ORF">BT62DRAFT_990702</name>
</gene>
<evidence type="ECO:0000256" key="1">
    <source>
        <dbReference type="SAM" id="MobiDB-lite"/>
    </source>
</evidence>
<dbReference type="EMBL" id="MU250525">
    <property type="protein sequence ID" value="KAG7451027.1"/>
    <property type="molecule type" value="Genomic_DNA"/>
</dbReference>
<dbReference type="OrthoDB" id="2857405at2759"/>
<evidence type="ECO:0000313" key="2">
    <source>
        <dbReference type="EMBL" id="KAG7451027.1"/>
    </source>
</evidence>
<dbReference type="RefSeq" id="XP_043044527.1">
    <property type="nucleotide sequence ID" value="XM_043190244.1"/>
</dbReference>
<dbReference type="GeneID" id="66112541"/>
<dbReference type="Proteomes" id="UP000812287">
    <property type="component" value="Unassembled WGS sequence"/>
</dbReference>
<reference evidence="2" key="1">
    <citation type="submission" date="2020-11" db="EMBL/GenBank/DDBJ databases">
        <title>Adaptations for nitrogen fixation in a non-lichenized fungal sporocarp promotes dispersal by wood-feeding termites.</title>
        <authorList>
            <consortium name="DOE Joint Genome Institute"/>
            <person name="Koch R.A."/>
            <person name="Yoon G."/>
            <person name="Arayal U."/>
            <person name="Lail K."/>
            <person name="Amirebrahimi M."/>
            <person name="Labutti K."/>
            <person name="Lipzen A."/>
            <person name="Riley R."/>
            <person name="Barry K."/>
            <person name="Henrissat B."/>
            <person name="Grigoriev I.V."/>
            <person name="Herr J.R."/>
            <person name="Aime M.C."/>
        </authorList>
    </citation>
    <scope>NUCLEOTIDE SEQUENCE</scope>
    <source>
        <strain evidence="2">MCA 3950</strain>
    </source>
</reference>
<feature type="region of interest" description="Disordered" evidence="1">
    <location>
        <begin position="235"/>
        <end position="270"/>
    </location>
</feature>
<feature type="compositionally biased region" description="Basic residues" evidence="1">
    <location>
        <begin position="235"/>
        <end position="249"/>
    </location>
</feature>
<comment type="caution">
    <text evidence="2">The sequence shown here is derived from an EMBL/GenBank/DDBJ whole genome shotgun (WGS) entry which is preliminary data.</text>
</comment>
<evidence type="ECO:0000313" key="3">
    <source>
        <dbReference type="Proteomes" id="UP000812287"/>
    </source>
</evidence>
<proteinExistence type="predicted"/>
<feature type="compositionally biased region" description="Polar residues" evidence="1">
    <location>
        <begin position="251"/>
        <end position="267"/>
    </location>
</feature>